<name>A0A9P7BLZ5_RHIOR</name>
<dbReference type="CDD" id="cd01650">
    <property type="entry name" value="RT_nLTR_like"/>
    <property type="match status" value="1"/>
</dbReference>
<reference evidence="2" key="1">
    <citation type="journal article" date="2020" name="Microb. Genom.">
        <title>Genetic diversity of clinical and environmental Mucorales isolates obtained from an investigation of mucormycosis cases among solid organ transplant recipients.</title>
        <authorList>
            <person name="Nguyen M.H."/>
            <person name="Kaul D."/>
            <person name="Muto C."/>
            <person name="Cheng S.J."/>
            <person name="Richter R.A."/>
            <person name="Bruno V.M."/>
            <person name="Liu G."/>
            <person name="Beyhan S."/>
            <person name="Sundermann A.J."/>
            <person name="Mounaud S."/>
            <person name="Pasculle A.W."/>
            <person name="Nierman W.C."/>
            <person name="Driscoll E."/>
            <person name="Cumbie R."/>
            <person name="Clancy C.J."/>
            <person name="Dupont C.L."/>
        </authorList>
    </citation>
    <scope>NUCLEOTIDE SEQUENCE</scope>
    <source>
        <strain evidence="2">GL11</strain>
    </source>
</reference>
<sequence>MLMNDLANIPIFQRYQSNATISSVIDYIYVGTTIHHNLKDTQLTRLHQSWSDHSILQVSFMAGQAPTGPGLWRANPVYASHSALKDQITHKINRLIQNLSKDTQSTPADKWDKVKSTTKKVIRNYGYSYIDWRKTTVRQLERKRNRILRGQPPLAIRAQLIEPIDRMLGKLQQELAIIDGLKAGIRWREQGEKSAGFFKRLHQQRTVQQRMTSVKVMDQHLSTNNVEAVPPTDHTSDPTAMRKIVREYYQRLYTTDHVQDIEIDNYLNTIHFSRSVDQRENDALVSNITMDELLEQVQRSSKQSSPGNDGLGYQYLHILFAIPSLKKLILEVYNNALTKEETPSSWKGIRVRLLPKKGDVSDLKNWRPTSLINCDAKIFTRVTNLQLSNIVNKIINPSQTGFMRRRFIGDNGLLLHLIVQQARRSKHTGICLLLDQEKAYDRVNPQYLVRVLTAFGFHKSFIRCINHLFFGNMVQINVNGYFTPIIDQQRGLRQGDPLSPILFNLALEPLLLAINQDNDMIGYRYVTTGIEHRVKILAYADDICIMVDSVPDYNRLHHHLNWYSMVSNAKFNEEKTEAFALSGYPNETWKAYLLQQKISVYYTDRPSEPFRYLGYRIMFTTAQRSFLQDQLIAKVKDQVHIYSQRQISLRGRATIMNTLILTKICIHGR</sequence>
<accession>A0A9P7BLZ5</accession>
<gene>
    <name evidence="2" type="ORF">G6F64_011866</name>
</gene>
<organism evidence="2 3">
    <name type="scientific">Rhizopus oryzae</name>
    <name type="common">Mucormycosis agent</name>
    <name type="synonym">Rhizopus arrhizus var. delemar</name>
    <dbReference type="NCBI Taxonomy" id="64495"/>
    <lineage>
        <taxon>Eukaryota</taxon>
        <taxon>Fungi</taxon>
        <taxon>Fungi incertae sedis</taxon>
        <taxon>Mucoromycota</taxon>
        <taxon>Mucoromycotina</taxon>
        <taxon>Mucoromycetes</taxon>
        <taxon>Mucorales</taxon>
        <taxon>Mucorineae</taxon>
        <taxon>Rhizopodaceae</taxon>
        <taxon>Rhizopus</taxon>
    </lineage>
</organism>
<dbReference type="OrthoDB" id="2290280at2759"/>
<dbReference type="EMBL" id="JAANQT010003147">
    <property type="protein sequence ID" value="KAG1301370.1"/>
    <property type="molecule type" value="Genomic_DNA"/>
</dbReference>
<feature type="domain" description="Reverse transcriptase" evidence="1">
    <location>
        <begin position="335"/>
        <end position="617"/>
    </location>
</feature>
<evidence type="ECO:0000259" key="1">
    <source>
        <dbReference type="PROSITE" id="PS50878"/>
    </source>
</evidence>
<protein>
    <recommendedName>
        <fullName evidence="1">Reverse transcriptase domain-containing protein</fullName>
    </recommendedName>
</protein>
<dbReference type="AlphaFoldDB" id="A0A9P7BLZ5"/>
<dbReference type="SUPFAM" id="SSF56672">
    <property type="entry name" value="DNA/RNA polymerases"/>
    <property type="match status" value="1"/>
</dbReference>
<dbReference type="PANTHER" id="PTHR31635:SF196">
    <property type="entry name" value="REVERSE TRANSCRIPTASE DOMAIN-CONTAINING PROTEIN-RELATED"/>
    <property type="match status" value="1"/>
</dbReference>
<dbReference type="InterPro" id="IPR043502">
    <property type="entry name" value="DNA/RNA_pol_sf"/>
</dbReference>
<comment type="caution">
    <text evidence="2">The sequence shown here is derived from an EMBL/GenBank/DDBJ whole genome shotgun (WGS) entry which is preliminary data.</text>
</comment>
<proteinExistence type="predicted"/>
<keyword evidence="3" id="KW-1185">Reference proteome</keyword>
<dbReference type="PANTHER" id="PTHR31635">
    <property type="entry name" value="REVERSE TRANSCRIPTASE DOMAIN-CONTAINING PROTEIN-RELATED"/>
    <property type="match status" value="1"/>
</dbReference>
<dbReference type="PROSITE" id="PS50878">
    <property type="entry name" value="RT_POL"/>
    <property type="match status" value="1"/>
</dbReference>
<dbReference type="Proteomes" id="UP000716291">
    <property type="component" value="Unassembled WGS sequence"/>
</dbReference>
<evidence type="ECO:0000313" key="3">
    <source>
        <dbReference type="Proteomes" id="UP000716291"/>
    </source>
</evidence>
<evidence type="ECO:0000313" key="2">
    <source>
        <dbReference type="EMBL" id="KAG1301370.1"/>
    </source>
</evidence>
<dbReference type="Pfam" id="PF00078">
    <property type="entry name" value="RVT_1"/>
    <property type="match status" value="1"/>
</dbReference>
<dbReference type="InterPro" id="IPR000477">
    <property type="entry name" value="RT_dom"/>
</dbReference>